<dbReference type="RefSeq" id="WP_289724131.1">
    <property type="nucleotide sequence ID" value="NZ_JAUDUY010000002.1"/>
</dbReference>
<proteinExistence type="predicted"/>
<organism evidence="2 3">
    <name type="scientific">Robiginitalea aurantiaca</name>
    <dbReference type="NCBI Taxonomy" id="3056915"/>
    <lineage>
        <taxon>Bacteria</taxon>
        <taxon>Pseudomonadati</taxon>
        <taxon>Bacteroidota</taxon>
        <taxon>Flavobacteriia</taxon>
        <taxon>Flavobacteriales</taxon>
        <taxon>Flavobacteriaceae</taxon>
        <taxon>Robiginitalea</taxon>
    </lineage>
</organism>
<keyword evidence="3" id="KW-1185">Reference proteome</keyword>
<sequence length="317" mass="35781">MKYQVRVENYMGLYRKFHFCLFLLISILTIPTTTSAQAEELETALFRCIAETFEAGPHTLDSLVSRFENELIAEGLLENTAGEAYRGLLQRIASGQSVVRAPEQYFGPRFRTLRRDSIALSNCSSVLDTNTIDPSASTLIQFEILRESLLHENLDPALEASAYLDLLDAADLSLPYYRLFTYQLIDRQAFETSLPDIGNPVNPALAQQNAGGANVFRVYMNERDQLIVADQLVSREQMLNLVAGHARTFEQSSLYIIEVEQDVKYSQFVSLKDQIALAISEVRDTYSRIILGKTLSELTVSEQEAVFEKYPIRIVTP</sequence>
<name>A0ABT7WCY0_9FLAO</name>
<feature type="chain" id="PRO_5046351819" evidence="1">
    <location>
        <begin position="39"/>
        <end position="317"/>
    </location>
</feature>
<feature type="signal peptide" evidence="1">
    <location>
        <begin position="1"/>
        <end position="38"/>
    </location>
</feature>
<gene>
    <name evidence="2" type="ORF">QU605_04745</name>
</gene>
<evidence type="ECO:0000313" key="3">
    <source>
        <dbReference type="Proteomes" id="UP001174839"/>
    </source>
</evidence>
<reference evidence="2" key="1">
    <citation type="submission" date="2023-06" db="EMBL/GenBank/DDBJ databases">
        <title>Robiginitalea aurantiacus sp. nov. and Algoriphagus sediminis sp. nov., isolated from coastal sediment.</title>
        <authorList>
            <person name="Zhou Z.Y."/>
            <person name="An J."/>
            <person name="Jia Y.W."/>
            <person name="Du Z.J."/>
        </authorList>
    </citation>
    <scope>NUCLEOTIDE SEQUENCE</scope>
    <source>
        <strain evidence="2">M39</strain>
    </source>
</reference>
<dbReference type="Proteomes" id="UP001174839">
    <property type="component" value="Unassembled WGS sequence"/>
</dbReference>
<evidence type="ECO:0000256" key="1">
    <source>
        <dbReference type="SAM" id="SignalP"/>
    </source>
</evidence>
<accession>A0ABT7WCY0</accession>
<dbReference type="EMBL" id="JAUDUY010000002">
    <property type="protein sequence ID" value="MDM9630764.1"/>
    <property type="molecule type" value="Genomic_DNA"/>
</dbReference>
<comment type="caution">
    <text evidence="2">The sequence shown here is derived from an EMBL/GenBank/DDBJ whole genome shotgun (WGS) entry which is preliminary data.</text>
</comment>
<protein>
    <submittedName>
        <fullName evidence="2">Uncharacterized protein</fullName>
    </submittedName>
</protein>
<evidence type="ECO:0000313" key="2">
    <source>
        <dbReference type="EMBL" id="MDM9630764.1"/>
    </source>
</evidence>
<keyword evidence="1" id="KW-0732">Signal</keyword>